<feature type="non-terminal residue" evidence="1">
    <location>
        <position position="134"/>
    </location>
</feature>
<accession>A0A7J6V5K9</accession>
<reference evidence="1 2" key="1">
    <citation type="submission" date="2020-06" db="EMBL/GenBank/DDBJ databases">
        <title>Transcriptomic and genomic resources for Thalictrum thalictroides and T. hernandezii: Facilitating candidate gene discovery in an emerging model plant lineage.</title>
        <authorList>
            <person name="Arias T."/>
            <person name="Riano-Pachon D.M."/>
            <person name="Di Stilio V.S."/>
        </authorList>
    </citation>
    <scope>NUCLEOTIDE SEQUENCE [LARGE SCALE GENOMIC DNA]</scope>
    <source>
        <strain evidence="2">cv. WT478/WT964</strain>
        <tissue evidence="1">Leaves</tissue>
    </source>
</reference>
<evidence type="ECO:0000313" key="1">
    <source>
        <dbReference type="EMBL" id="KAF5180001.1"/>
    </source>
</evidence>
<name>A0A7J6V5K9_THATH</name>
<comment type="caution">
    <text evidence="1">The sequence shown here is derived from an EMBL/GenBank/DDBJ whole genome shotgun (WGS) entry which is preliminary data.</text>
</comment>
<dbReference type="AlphaFoldDB" id="A0A7J6V5K9"/>
<dbReference type="Proteomes" id="UP000554482">
    <property type="component" value="Unassembled WGS sequence"/>
</dbReference>
<protein>
    <submittedName>
        <fullName evidence="1">Uncharacterized protein</fullName>
    </submittedName>
</protein>
<dbReference type="Gene3D" id="3.80.10.10">
    <property type="entry name" value="Ribonuclease Inhibitor"/>
    <property type="match status" value="1"/>
</dbReference>
<dbReference type="InterPro" id="IPR032675">
    <property type="entry name" value="LRR_dom_sf"/>
</dbReference>
<keyword evidence="2" id="KW-1185">Reference proteome</keyword>
<gene>
    <name evidence="1" type="ORF">FRX31_030411</name>
</gene>
<sequence>MVHEAIRRSDRLKELSLEGGHASNDLFLPIEDVTICMCVLTAQMMEHIGSSCSRITSFEIGCNQDRKHQMLRPGVAGLIVNHLPRIQNLVFRGIKLCHKDFLVIVTGCLSLDNIKAWRDINLNLGDKDALRILQ</sequence>
<dbReference type="EMBL" id="JABWDY010037998">
    <property type="protein sequence ID" value="KAF5180001.1"/>
    <property type="molecule type" value="Genomic_DNA"/>
</dbReference>
<proteinExistence type="predicted"/>
<evidence type="ECO:0000313" key="2">
    <source>
        <dbReference type="Proteomes" id="UP000554482"/>
    </source>
</evidence>
<organism evidence="1 2">
    <name type="scientific">Thalictrum thalictroides</name>
    <name type="common">Rue-anemone</name>
    <name type="synonym">Anemone thalictroides</name>
    <dbReference type="NCBI Taxonomy" id="46969"/>
    <lineage>
        <taxon>Eukaryota</taxon>
        <taxon>Viridiplantae</taxon>
        <taxon>Streptophyta</taxon>
        <taxon>Embryophyta</taxon>
        <taxon>Tracheophyta</taxon>
        <taxon>Spermatophyta</taxon>
        <taxon>Magnoliopsida</taxon>
        <taxon>Ranunculales</taxon>
        <taxon>Ranunculaceae</taxon>
        <taxon>Thalictroideae</taxon>
        <taxon>Thalictrum</taxon>
    </lineage>
</organism>